<evidence type="ECO:0000256" key="6">
    <source>
        <dbReference type="ARBA" id="ARBA00023136"/>
    </source>
</evidence>
<evidence type="ECO:0000256" key="4">
    <source>
        <dbReference type="ARBA" id="ARBA00022729"/>
    </source>
</evidence>
<keyword evidence="4 8" id="KW-0732">Signal</keyword>
<evidence type="ECO:0000313" key="12">
    <source>
        <dbReference type="Proteomes" id="UP000294412"/>
    </source>
</evidence>
<evidence type="ECO:0000256" key="1">
    <source>
        <dbReference type="ARBA" id="ARBA00004370"/>
    </source>
</evidence>
<dbReference type="NCBIfam" id="TIGR03303">
    <property type="entry name" value="OM_YaeT"/>
    <property type="match status" value="1"/>
</dbReference>
<gene>
    <name evidence="8 11" type="primary">bamA</name>
    <name evidence="11" type="ORF">ERCICUMA2628_194</name>
</gene>
<dbReference type="RefSeq" id="WP_157993426.1">
    <property type="nucleotide sequence ID" value="NZ_LR217703.1"/>
</dbReference>
<dbReference type="InterPro" id="IPR034746">
    <property type="entry name" value="POTRA"/>
</dbReference>
<accession>A0A451D1Y6</accession>
<dbReference type="InterPro" id="IPR010827">
    <property type="entry name" value="BamA/TamA_POTRA"/>
</dbReference>
<dbReference type="InterPro" id="IPR000184">
    <property type="entry name" value="Bac_surfAg_D15"/>
</dbReference>
<dbReference type="FunFam" id="2.40.160.50:FF:000001">
    <property type="entry name" value="Outer membrane protein assembly factor BamA"/>
    <property type="match status" value="1"/>
</dbReference>
<dbReference type="Proteomes" id="UP000294412">
    <property type="component" value="Chromosome"/>
</dbReference>
<dbReference type="PANTHER" id="PTHR12815:SF23">
    <property type="entry name" value="OUTER MEMBRANE PROTEIN ASSEMBLY FACTOR BAMA"/>
    <property type="match status" value="1"/>
</dbReference>
<comment type="subunit">
    <text evidence="8">Part of the Bam complex, which is composed of the outer membrane protein BamA, and four lipoproteins BamB, BamC, BamD and BamE.</text>
</comment>
<evidence type="ECO:0000256" key="2">
    <source>
        <dbReference type="ARBA" id="ARBA00022452"/>
    </source>
</evidence>
<dbReference type="AlphaFoldDB" id="A0A451D1Y6"/>
<protein>
    <recommendedName>
        <fullName evidence="8 9">Outer membrane protein assembly factor BamA</fullName>
    </recommendedName>
</protein>
<keyword evidence="7 8" id="KW-0998">Cell outer membrane</keyword>
<dbReference type="GO" id="GO:0043165">
    <property type="term" value="P:Gram-negative-bacterium-type cell outer membrane assembly"/>
    <property type="evidence" value="ECO:0007669"/>
    <property type="project" value="UniProtKB-UniRule"/>
</dbReference>
<feature type="domain" description="POTRA" evidence="10">
    <location>
        <begin position="175"/>
        <end position="265"/>
    </location>
</feature>
<dbReference type="PROSITE" id="PS51779">
    <property type="entry name" value="POTRA"/>
    <property type="match status" value="3"/>
</dbReference>
<evidence type="ECO:0000313" key="11">
    <source>
        <dbReference type="EMBL" id="VFP79643.1"/>
    </source>
</evidence>
<dbReference type="GO" id="GO:1990063">
    <property type="term" value="C:Bam protein complex"/>
    <property type="evidence" value="ECO:0007669"/>
    <property type="project" value="TreeGrafter"/>
</dbReference>
<feature type="domain" description="POTRA" evidence="10">
    <location>
        <begin position="24"/>
        <end position="91"/>
    </location>
</feature>
<feature type="signal peptide" evidence="8">
    <location>
        <begin position="1"/>
        <end position="20"/>
    </location>
</feature>
<dbReference type="Gene3D" id="2.40.160.50">
    <property type="entry name" value="membrane protein fhac: a member of the omp85/tpsb transporter family"/>
    <property type="match status" value="1"/>
</dbReference>
<evidence type="ECO:0000256" key="8">
    <source>
        <dbReference type="HAMAP-Rule" id="MF_01430"/>
    </source>
</evidence>
<dbReference type="PIRSF" id="PIRSF006076">
    <property type="entry name" value="OM_assembly_OMP85"/>
    <property type="match status" value="1"/>
</dbReference>
<dbReference type="Pfam" id="PF07244">
    <property type="entry name" value="POTRA"/>
    <property type="match status" value="4"/>
</dbReference>
<dbReference type="Gene3D" id="3.10.20.310">
    <property type="entry name" value="membrane protein fhac"/>
    <property type="match status" value="5"/>
</dbReference>
<evidence type="ECO:0000256" key="7">
    <source>
        <dbReference type="ARBA" id="ARBA00023237"/>
    </source>
</evidence>
<comment type="subcellular location">
    <subcellularLocation>
        <location evidence="8">Cell outer membrane</location>
    </subcellularLocation>
    <subcellularLocation>
        <location evidence="1">Membrane</location>
    </subcellularLocation>
</comment>
<dbReference type="OrthoDB" id="9803054at2"/>
<keyword evidence="3 8" id="KW-0812">Transmembrane</keyword>
<evidence type="ECO:0000256" key="3">
    <source>
        <dbReference type="ARBA" id="ARBA00022692"/>
    </source>
</evidence>
<evidence type="ECO:0000256" key="5">
    <source>
        <dbReference type="ARBA" id="ARBA00022737"/>
    </source>
</evidence>
<keyword evidence="5 8" id="KW-0677">Repeat</keyword>
<dbReference type="EMBL" id="LR217703">
    <property type="protein sequence ID" value="VFP79643.1"/>
    <property type="molecule type" value="Genomic_DNA"/>
</dbReference>
<dbReference type="InterPro" id="IPR023707">
    <property type="entry name" value="OM_assembly_BamA"/>
</dbReference>
<feature type="domain" description="POTRA" evidence="10">
    <location>
        <begin position="349"/>
        <end position="423"/>
    </location>
</feature>
<feature type="chain" id="PRO_5019592707" description="Outer membrane protein assembly factor BamA" evidence="8">
    <location>
        <begin position="21"/>
        <end position="805"/>
    </location>
</feature>
<dbReference type="Pfam" id="PF01103">
    <property type="entry name" value="Omp85"/>
    <property type="match status" value="1"/>
</dbReference>
<dbReference type="HAMAP" id="MF_01430">
    <property type="entry name" value="OM_assembly_BamA"/>
    <property type="match status" value="1"/>
</dbReference>
<reference evidence="11 12" key="1">
    <citation type="submission" date="2019-02" db="EMBL/GenBank/DDBJ databases">
        <authorList>
            <person name="Manzano-Marin A."/>
            <person name="Manzano-Marin A."/>
        </authorList>
    </citation>
    <scope>NUCLEOTIDE SEQUENCE [LARGE SCALE GENOMIC DNA]</scope>
    <source>
        <strain evidence="11 12">ErCicuneomaculata</strain>
    </source>
</reference>
<comment type="function">
    <text evidence="8">Part of the outer membrane protein assembly complex, which is involved in assembly and insertion of beta-barrel proteins into the outer membrane. Constitutes, with BamD, the core component of the assembly machinery.</text>
</comment>
<evidence type="ECO:0000256" key="9">
    <source>
        <dbReference type="NCBIfam" id="TIGR03303"/>
    </source>
</evidence>
<dbReference type="GO" id="GO:0051205">
    <property type="term" value="P:protein insertion into membrane"/>
    <property type="evidence" value="ECO:0007669"/>
    <property type="project" value="UniProtKB-UniRule"/>
</dbReference>
<organism evidence="11 12">
    <name type="scientific">Candidatus Erwinia haradaeae</name>
    <dbReference type="NCBI Taxonomy" id="1922217"/>
    <lineage>
        <taxon>Bacteria</taxon>
        <taxon>Pseudomonadati</taxon>
        <taxon>Pseudomonadota</taxon>
        <taxon>Gammaproteobacteria</taxon>
        <taxon>Enterobacterales</taxon>
        <taxon>Erwiniaceae</taxon>
        <taxon>Erwinia</taxon>
    </lineage>
</organism>
<sequence precursor="true">MAMKNFLIASLLFSSATVYGADSFLVKNIYFDGLQRVSVASALRSIPVQVKGAVSNKDMRQIIHALFATGNYEDVHLVRDGSTLVIQVKERPIISSITFSGNKIMKEAMLKQHLSSYGICTGNVLDRSVLRVVEQGLGEFYDSIGYYHAKIKVIFTSLPGNFIDLKFIFVEGNATHIKQINIVGNKAFSTDQLISLLKLRDRNTTFWRKILSHDQYQKQKLNEDLENLRNFYLNHGYVRFNVDSTQVSLTPDKKDVHVTINITEGSQYKLSAILVKSNLKIQSNELNKSIALNHDALYNEAQTLRVERLVKKILGNQGYIYPKIQKQLVVNDVSKRAKLIFNIDSGRRYYVNQICFKGNHVSKDTVLRREMRQIEGTLLADNLVEQGKERLSRLGYFNTVTVNIKRVPRTLDQVDVIYTVEERNTGTINLGVGYGTENGVNFQVGLTQENWLGTGNSLGINSTKNDFMTYAELSLIDPYFTIFGVSFGGRLIYNDLKSNHFNLTDYNNKYYGLDSTVGFPLSEANTLHLGLGYLHHSIFNMKPQVSMWRYLRSHGENPSLSAKEECLTDDVTFNYGWTYNTLDRGFFPTSGHYSDLNGKITVPGLKNNFYKVMLNMKQYFPLNSKGTWVILGRGRIGYGDGFGGKELPFYENFYAGGLSTVRGLRSNTIGPKAIYYKNELSTCPKGHPYSTCQSNDAVGGNAIAILSAELITPTPFLNKKNAHLIRTSLFIDTGVLWDTHWEHTKEMSLAHNPDYSKPGKLHISAGVALQWISPIGPLVFSYAQPLHTREGDKSEPFQFYIGKTW</sequence>
<dbReference type="PANTHER" id="PTHR12815">
    <property type="entry name" value="SORTING AND ASSEMBLY MACHINERY SAMM50 PROTEIN FAMILY MEMBER"/>
    <property type="match status" value="1"/>
</dbReference>
<comment type="similarity">
    <text evidence="8">Belongs to the BamA family.</text>
</comment>
<name>A0A451D1Y6_9GAMM</name>
<proteinExistence type="inferred from homology"/>
<dbReference type="FunFam" id="3.10.20.310:FF:000002">
    <property type="entry name" value="Outer membrane protein assembly factor BamA"/>
    <property type="match status" value="1"/>
</dbReference>
<keyword evidence="6 8" id="KW-0472">Membrane</keyword>
<dbReference type="InterPro" id="IPR039910">
    <property type="entry name" value="D15-like"/>
</dbReference>
<evidence type="ECO:0000259" key="10">
    <source>
        <dbReference type="PROSITE" id="PS51779"/>
    </source>
</evidence>
<keyword evidence="2 8" id="KW-1134">Transmembrane beta strand</keyword>